<organism evidence="1 2">
    <name type="scientific">Roseinatronobacter alkalisoli</name>
    <dbReference type="NCBI Taxonomy" id="3028235"/>
    <lineage>
        <taxon>Bacteria</taxon>
        <taxon>Pseudomonadati</taxon>
        <taxon>Pseudomonadota</taxon>
        <taxon>Alphaproteobacteria</taxon>
        <taxon>Rhodobacterales</taxon>
        <taxon>Paracoccaceae</taxon>
        <taxon>Roseinatronobacter</taxon>
    </lineage>
</organism>
<reference evidence="1" key="1">
    <citation type="submission" date="2023-02" db="EMBL/GenBank/DDBJ databases">
        <title>Description of Roseinatronobacter alkalisoli sp. nov., an alkaliphilic bacerium isolated from soda soil.</title>
        <authorList>
            <person name="Wei W."/>
        </authorList>
    </citation>
    <scope>NUCLEOTIDE SEQUENCE</scope>
    <source>
        <strain evidence="1">HJB301</strain>
    </source>
</reference>
<dbReference type="InterPro" id="IPR024078">
    <property type="entry name" value="LmbE-like_dom_sf"/>
</dbReference>
<sequence>MNDRDKLALDRLEPPALLLHRALSRLTGLGCVMQTGAHPDDEQNAMLACLRFEHGAQVVIACSTRGEGGQNALGPERGGALGVIRTAEMHAAAATIDADVAWLGFGPNDPVHDFGFSRDGQDTLARWGKQLIIDRLASAYRVWRPDVVIPTFLDVPGQHGHHRAMTEAAEAALTRATDPSFDDGNSPWQVARYLLPAWSGGGATYDDETPPPPTTHRVRIRGNDPATGASFARIGEWSRAAHASQGMGRLATAGTEWPLHLKAGPDGAEILSDLPRRLCDIDGLPRDCAQAVDHAVERALAAWPDSAAVLAALETMLAPLAVAFDHCPPEHQHRLNRFRDNLHSAILAAACPGLRVWSDSALLTPGTHTALKTDAAHGAERVVLHAEFGAGLRFADGRVDIASDAQPDNVWTAHWFARGGNGHHMRAELDLSGHRISAPVDICPPLRIIPHGLPQTSPDAMLLINTSRASLHPDAAAQIQLPPGWRIDASDNAAPLLVAPDDVAETPVTLALQMGQEPGYHMTPITMQQLPPMAHVVPAAIRVLPLRLTLPAGAKIGHIDGGADRTALWLHRMGLPVTTLAPAMLDKALPELTTVTVGTLAFGTRPEWRACLARLHGWVRAGGHLVTFYHRPTDNWDPGHTPPLPLTIGSPSLRWRTTDPAAPITVLAPDHPLLNAPNRITAQDWSGWHKERGLYFASDWDPAYCPVVETGDVTAPGLRGALLSARVGKGRHTHCAFVLHHQMDCLVPGAFRLMANLVAPAA</sequence>
<name>A0ABT5TFA3_9RHOB</name>
<evidence type="ECO:0000313" key="1">
    <source>
        <dbReference type="EMBL" id="MDD7973051.1"/>
    </source>
</evidence>
<dbReference type="Gene3D" id="3.40.50.10320">
    <property type="entry name" value="LmbE-like"/>
    <property type="match status" value="1"/>
</dbReference>
<dbReference type="RefSeq" id="WP_274353722.1">
    <property type="nucleotide sequence ID" value="NZ_JAQZSM010000024.1"/>
</dbReference>
<dbReference type="InterPro" id="IPR029062">
    <property type="entry name" value="Class_I_gatase-like"/>
</dbReference>
<dbReference type="PANTHER" id="PTHR12993">
    <property type="entry name" value="N-ACETYLGLUCOSAMINYL-PHOSPHATIDYLINOSITOL DE-N-ACETYLASE-RELATED"/>
    <property type="match status" value="1"/>
</dbReference>
<accession>A0ABT5TFA3</accession>
<dbReference type="Proteomes" id="UP001431784">
    <property type="component" value="Unassembled WGS sequence"/>
</dbReference>
<dbReference type="EMBL" id="JAQZSM010000024">
    <property type="protein sequence ID" value="MDD7973051.1"/>
    <property type="molecule type" value="Genomic_DNA"/>
</dbReference>
<proteinExistence type="predicted"/>
<dbReference type="PANTHER" id="PTHR12993:SF11">
    <property type="entry name" value="N-ACETYLGLUCOSAMINYL-PHOSPHATIDYLINOSITOL DE-N-ACETYLASE"/>
    <property type="match status" value="1"/>
</dbReference>
<dbReference type="SUPFAM" id="SSF52317">
    <property type="entry name" value="Class I glutamine amidotransferase-like"/>
    <property type="match status" value="1"/>
</dbReference>
<gene>
    <name evidence="1" type="ORF">PUT78_18365</name>
</gene>
<keyword evidence="2" id="KW-1185">Reference proteome</keyword>
<dbReference type="Pfam" id="PF02585">
    <property type="entry name" value="PIG-L"/>
    <property type="match status" value="1"/>
</dbReference>
<evidence type="ECO:0000313" key="2">
    <source>
        <dbReference type="Proteomes" id="UP001431784"/>
    </source>
</evidence>
<dbReference type="SUPFAM" id="SSF102588">
    <property type="entry name" value="LmbE-like"/>
    <property type="match status" value="1"/>
</dbReference>
<protein>
    <submittedName>
        <fullName evidence="1">PIG-L family deacetylase</fullName>
    </submittedName>
</protein>
<dbReference type="InterPro" id="IPR003737">
    <property type="entry name" value="GlcNAc_PI_deacetylase-related"/>
</dbReference>
<comment type="caution">
    <text evidence="1">The sequence shown here is derived from an EMBL/GenBank/DDBJ whole genome shotgun (WGS) entry which is preliminary data.</text>
</comment>